<evidence type="ECO:0000313" key="1">
    <source>
        <dbReference type="EMBL" id="RLQ20766.1"/>
    </source>
</evidence>
<dbReference type="Proteomes" id="UP000265509">
    <property type="component" value="Unassembled WGS sequence"/>
</dbReference>
<reference evidence="1 2" key="1">
    <citation type="submission" date="2018-07" db="EMBL/GenBank/DDBJ databases">
        <title>Halioglobus sp. genome submission.</title>
        <authorList>
            <person name="Ye M.-Q."/>
            <person name="Du Z.-J."/>
        </authorList>
    </citation>
    <scope>NUCLEOTIDE SEQUENCE [LARGE SCALE GENOMIC DNA]</scope>
    <source>
        <strain evidence="1 2">U0301</strain>
    </source>
</reference>
<dbReference type="AlphaFoldDB" id="A0A3L7DUI0"/>
<keyword evidence="2" id="KW-1185">Reference proteome</keyword>
<organism evidence="1 2">
    <name type="scientific">Seongchinamella sediminis</name>
    <dbReference type="NCBI Taxonomy" id="2283635"/>
    <lineage>
        <taxon>Bacteria</taxon>
        <taxon>Pseudomonadati</taxon>
        <taxon>Pseudomonadota</taxon>
        <taxon>Gammaproteobacteria</taxon>
        <taxon>Cellvibrionales</taxon>
        <taxon>Halieaceae</taxon>
        <taxon>Seongchinamella</taxon>
    </lineage>
</organism>
<protein>
    <submittedName>
        <fullName evidence="1">Uncharacterized protein</fullName>
    </submittedName>
</protein>
<name>A0A3L7DUI0_9GAMM</name>
<dbReference type="EMBL" id="QRAN01000020">
    <property type="protein sequence ID" value="RLQ20766.1"/>
    <property type="molecule type" value="Genomic_DNA"/>
</dbReference>
<sequence length="66" mass="7986">MHHYCFGLNFMNRAATEFDSKKRKFILGQAIRNFEYVLRTWPKDFSLTPTAEMYRQQAEMMLSMTR</sequence>
<evidence type="ECO:0000313" key="2">
    <source>
        <dbReference type="Proteomes" id="UP000265509"/>
    </source>
</evidence>
<proteinExistence type="predicted"/>
<gene>
    <name evidence="1" type="ORF">DWB85_16075</name>
</gene>
<accession>A0A3L7DUI0</accession>
<comment type="caution">
    <text evidence="1">The sequence shown here is derived from an EMBL/GenBank/DDBJ whole genome shotgun (WGS) entry which is preliminary data.</text>
</comment>